<evidence type="ECO:0000313" key="2">
    <source>
        <dbReference type="Proteomes" id="UP001139150"/>
    </source>
</evidence>
<gene>
    <name evidence="1" type="ORF">MF646_22060</name>
</gene>
<keyword evidence="2" id="KW-1185">Reference proteome</keyword>
<evidence type="ECO:0000313" key="1">
    <source>
        <dbReference type="EMBL" id="MCL7749805.1"/>
    </source>
</evidence>
<dbReference type="RefSeq" id="WP_250098659.1">
    <property type="nucleotide sequence ID" value="NZ_JAKRYL010000041.1"/>
</dbReference>
<dbReference type="Proteomes" id="UP001139150">
    <property type="component" value="Unassembled WGS sequence"/>
</dbReference>
<dbReference type="CDD" id="cd11527">
    <property type="entry name" value="NTP-PPase_dUTPase"/>
    <property type="match status" value="1"/>
</dbReference>
<reference evidence="1" key="1">
    <citation type="submission" date="2022-02" db="EMBL/GenBank/DDBJ databases">
        <title>Halalkalibacter sp. nov. isolated from Lonar Lake, India.</title>
        <authorList>
            <person name="Joshi A."/>
            <person name="Thite S."/>
            <person name="Lodha T."/>
        </authorList>
    </citation>
    <scope>NUCLEOTIDE SEQUENCE</scope>
    <source>
        <strain evidence="1">MEB205</strain>
    </source>
</reference>
<protein>
    <submittedName>
        <fullName evidence="1">dUTP diphosphatase</fullName>
    </submittedName>
</protein>
<dbReference type="InterPro" id="IPR014871">
    <property type="entry name" value="dUTPase/dCTP_pyrophosphatase"/>
</dbReference>
<proteinExistence type="predicted"/>
<dbReference type="SUPFAM" id="SSF101386">
    <property type="entry name" value="all-alpha NTP pyrophosphatases"/>
    <property type="match status" value="1"/>
</dbReference>
<organism evidence="1 2">
    <name type="scientific">Halalkalibacter alkaliphilus</name>
    <dbReference type="NCBI Taxonomy" id="2917993"/>
    <lineage>
        <taxon>Bacteria</taxon>
        <taxon>Bacillati</taxon>
        <taxon>Bacillota</taxon>
        <taxon>Bacilli</taxon>
        <taxon>Bacillales</taxon>
        <taxon>Bacillaceae</taxon>
        <taxon>Halalkalibacter</taxon>
    </lineage>
</organism>
<dbReference type="PIRSF" id="PIRSF030140">
    <property type="entry name" value="UCP030140"/>
    <property type="match status" value="1"/>
</dbReference>
<name>A0A9X2CWV1_9BACI</name>
<sequence>MEIEKLFAIQKELNDRIVQEHHLMDRDLFKEQLLAFVVEIAELANETRCFKYWSLKLSSERSVILEEYVDGLHFILTLGLTLNFTSVTVKEYNQQRPSVTDQFLFIMNQAHELDADRTQEKFQQLVDGFFTLGQQLGFSNEEIEKAYLVKNRVNHERQDSGY</sequence>
<comment type="caution">
    <text evidence="1">The sequence shown here is derived from an EMBL/GenBank/DDBJ whole genome shotgun (WGS) entry which is preliminary data.</text>
</comment>
<dbReference type="InterPro" id="IPR016947">
    <property type="entry name" value="UCP030140"/>
</dbReference>
<dbReference type="Gene3D" id="1.10.4010.10">
    <property type="entry name" value="Type II deoxyuridine triphosphatase"/>
    <property type="match status" value="1"/>
</dbReference>
<dbReference type="AlphaFoldDB" id="A0A9X2CWV1"/>
<dbReference type="EMBL" id="JAKRYL010000041">
    <property type="protein sequence ID" value="MCL7749805.1"/>
    <property type="molecule type" value="Genomic_DNA"/>
</dbReference>
<accession>A0A9X2CWV1</accession>
<dbReference type="Pfam" id="PF08761">
    <property type="entry name" value="dUTPase_2"/>
    <property type="match status" value="1"/>
</dbReference>